<evidence type="ECO:0000256" key="2">
    <source>
        <dbReference type="ARBA" id="ARBA00005540"/>
    </source>
</evidence>
<keyword evidence="5 9" id="KW-0812">Transmembrane</keyword>
<protein>
    <recommendedName>
        <fullName evidence="8">Riboflavin transporter</fullName>
    </recommendedName>
</protein>
<gene>
    <name evidence="10" type="ORF">HMPREF3192_01339</name>
</gene>
<evidence type="ECO:0000256" key="6">
    <source>
        <dbReference type="ARBA" id="ARBA00022989"/>
    </source>
</evidence>
<evidence type="ECO:0000256" key="9">
    <source>
        <dbReference type="SAM" id="Phobius"/>
    </source>
</evidence>
<keyword evidence="6 9" id="KW-1133">Transmembrane helix</keyword>
<evidence type="ECO:0000256" key="8">
    <source>
        <dbReference type="PIRNR" id="PIRNR037778"/>
    </source>
</evidence>
<feature type="transmembrane region" description="Helical" evidence="9">
    <location>
        <begin position="161"/>
        <end position="180"/>
    </location>
</feature>
<evidence type="ECO:0000256" key="4">
    <source>
        <dbReference type="ARBA" id="ARBA00022475"/>
    </source>
</evidence>
<feature type="transmembrane region" description="Helical" evidence="9">
    <location>
        <begin position="116"/>
        <end position="141"/>
    </location>
</feature>
<dbReference type="OrthoDB" id="9809216at2"/>
<dbReference type="Pfam" id="PF12822">
    <property type="entry name" value="ECF_trnsprt"/>
    <property type="match status" value="1"/>
</dbReference>
<keyword evidence="3 8" id="KW-0813">Transport</keyword>
<feature type="transmembrane region" description="Helical" evidence="9">
    <location>
        <begin position="89"/>
        <end position="109"/>
    </location>
</feature>
<accession>A0A133XPV5</accession>
<dbReference type="STRING" id="1393034.HMPREF3192_01339"/>
<dbReference type="PATRIC" id="fig|1393034.3.peg.1303"/>
<keyword evidence="7 8" id="KW-0472">Membrane</keyword>
<name>A0A133XPV5_9ACTN</name>
<dbReference type="InterPro" id="IPR025720">
    <property type="entry name" value="RibU"/>
</dbReference>
<evidence type="ECO:0000256" key="1">
    <source>
        <dbReference type="ARBA" id="ARBA00004651"/>
    </source>
</evidence>
<reference evidence="11" key="1">
    <citation type="submission" date="2016-01" db="EMBL/GenBank/DDBJ databases">
        <authorList>
            <person name="Mitreva M."/>
            <person name="Pepin K.H."/>
            <person name="Mihindukulasuriya K.A."/>
            <person name="Fulton R."/>
            <person name="Fronick C."/>
            <person name="O'Laughlin M."/>
            <person name="Miner T."/>
            <person name="Herter B."/>
            <person name="Rosa B.A."/>
            <person name="Cordes M."/>
            <person name="Tomlinson C."/>
            <person name="Wollam A."/>
            <person name="Palsikar V.B."/>
            <person name="Mardis E.R."/>
            <person name="Wilson R.K."/>
        </authorList>
    </citation>
    <scope>NUCLEOTIDE SEQUENCE [LARGE SCALE GENOMIC DNA]</scope>
    <source>
        <strain evidence="11">DNF00019</strain>
    </source>
</reference>
<comment type="similarity">
    <text evidence="2 8">Belongs to the prokaryotic riboflavin transporter (P-RFT) (TC 2.A.87) family.</text>
</comment>
<sequence length="189" mass="20118">MNTLSGDTHSTTQEGAWTTKRIAITALLCAVAALCTLFIEFPLLPHLEFLKYDPSGIVALIAGLAFGPATAVIVSILPNLVHIATQSGLYGMLMAVLATLTLSLPAAIIHQHKQNFTGALIGMVVGGVCSLFFCVAGNLVITPLYMGVQLQDVLKLLVPAILPFNLVKILLHCVVTALLYKQTIKLLNN</sequence>
<dbReference type="RefSeq" id="WP_066306360.1">
    <property type="nucleotide sequence ID" value="NZ_KQ959516.1"/>
</dbReference>
<evidence type="ECO:0000256" key="7">
    <source>
        <dbReference type="ARBA" id="ARBA00023136"/>
    </source>
</evidence>
<dbReference type="InterPro" id="IPR024529">
    <property type="entry name" value="ECF_trnsprt_substrate-spec"/>
</dbReference>
<dbReference type="Gene3D" id="1.10.1760.20">
    <property type="match status" value="1"/>
</dbReference>
<comment type="function">
    <text evidence="8">Probably a riboflavin-binding protein that interacts with the energy-coupling factor (ECF) ABC-transporter complex.</text>
</comment>
<comment type="caution">
    <text evidence="10">The sequence shown here is derived from an EMBL/GenBank/DDBJ whole genome shotgun (WGS) entry which is preliminary data.</text>
</comment>
<evidence type="ECO:0000256" key="3">
    <source>
        <dbReference type="ARBA" id="ARBA00022448"/>
    </source>
</evidence>
<keyword evidence="4 8" id="KW-1003">Cell membrane</keyword>
<comment type="subcellular location">
    <subcellularLocation>
        <location evidence="1">Cell membrane</location>
        <topology evidence="1">Multi-pass membrane protein</topology>
    </subcellularLocation>
</comment>
<evidence type="ECO:0000313" key="11">
    <source>
        <dbReference type="Proteomes" id="UP000070675"/>
    </source>
</evidence>
<proteinExistence type="inferred from homology"/>
<dbReference type="GO" id="GO:0005886">
    <property type="term" value="C:plasma membrane"/>
    <property type="evidence" value="ECO:0007669"/>
    <property type="project" value="UniProtKB-SubCell"/>
</dbReference>
<dbReference type="Proteomes" id="UP000070675">
    <property type="component" value="Unassembled WGS sequence"/>
</dbReference>
<dbReference type="PANTHER" id="PTHR38438:SF1">
    <property type="entry name" value="RIBOFLAVIN TRANSPORTER RIBU"/>
    <property type="match status" value="1"/>
</dbReference>
<dbReference type="PANTHER" id="PTHR38438">
    <property type="entry name" value="RIBOFLAVIN TRANSPORTER RIBU"/>
    <property type="match status" value="1"/>
</dbReference>
<dbReference type="EMBL" id="LSCR01000042">
    <property type="protein sequence ID" value="KXB32969.1"/>
    <property type="molecule type" value="Genomic_DNA"/>
</dbReference>
<dbReference type="AlphaFoldDB" id="A0A133XPV5"/>
<dbReference type="PIRSF" id="PIRSF037778">
    <property type="entry name" value="UCP037778_transp_RibU"/>
    <property type="match status" value="1"/>
</dbReference>
<dbReference type="GO" id="GO:0032217">
    <property type="term" value="F:riboflavin transmembrane transporter activity"/>
    <property type="evidence" value="ECO:0007669"/>
    <property type="project" value="UniProtKB-UniRule"/>
</dbReference>
<keyword evidence="11" id="KW-1185">Reference proteome</keyword>
<organism evidence="10 11">
    <name type="scientific">Atopobium deltae</name>
    <dbReference type="NCBI Taxonomy" id="1393034"/>
    <lineage>
        <taxon>Bacteria</taxon>
        <taxon>Bacillati</taxon>
        <taxon>Actinomycetota</taxon>
        <taxon>Coriobacteriia</taxon>
        <taxon>Coriobacteriales</taxon>
        <taxon>Atopobiaceae</taxon>
        <taxon>Atopobium</taxon>
    </lineage>
</organism>
<evidence type="ECO:0000256" key="5">
    <source>
        <dbReference type="ARBA" id="ARBA00022692"/>
    </source>
</evidence>
<feature type="transmembrane region" description="Helical" evidence="9">
    <location>
        <begin position="22"/>
        <end position="44"/>
    </location>
</feature>
<feature type="transmembrane region" description="Helical" evidence="9">
    <location>
        <begin position="56"/>
        <end position="77"/>
    </location>
</feature>
<evidence type="ECO:0000313" key="10">
    <source>
        <dbReference type="EMBL" id="KXB32969.1"/>
    </source>
</evidence>